<keyword evidence="2" id="KW-1185">Reference proteome</keyword>
<sequence length="144" mass="16081">MSSAQKLNALFEWLTSKNVGASYPSSGYFVLRYSDIFIPYIPGILAEMITQLCAAVSHPTAPIFTSVTNRHTAGKNSPSMAMTSRSLVQDTRLTDIAEYWDGEGTNGGVDKPYVLEVQRLRVLRREERTRKFYGNQCEKSCGAF</sequence>
<dbReference type="EMBL" id="KZ293757">
    <property type="protein sequence ID" value="PBK79889.1"/>
    <property type="molecule type" value="Genomic_DNA"/>
</dbReference>
<evidence type="ECO:0000313" key="1">
    <source>
        <dbReference type="EMBL" id="PBK79889.1"/>
    </source>
</evidence>
<dbReference type="InParanoid" id="A0A2H3C9Z2"/>
<proteinExistence type="predicted"/>
<reference evidence="2" key="1">
    <citation type="journal article" date="2017" name="Nat. Ecol. Evol.">
        <title>Genome expansion and lineage-specific genetic innovations in the forest pathogenic fungi Armillaria.</title>
        <authorList>
            <person name="Sipos G."/>
            <person name="Prasanna A.N."/>
            <person name="Walter M.C."/>
            <person name="O'Connor E."/>
            <person name="Balint B."/>
            <person name="Krizsan K."/>
            <person name="Kiss B."/>
            <person name="Hess J."/>
            <person name="Varga T."/>
            <person name="Slot J."/>
            <person name="Riley R."/>
            <person name="Boka B."/>
            <person name="Rigling D."/>
            <person name="Barry K."/>
            <person name="Lee J."/>
            <person name="Mihaltcheva S."/>
            <person name="LaButti K."/>
            <person name="Lipzen A."/>
            <person name="Waldron R."/>
            <person name="Moloney N.M."/>
            <person name="Sperisen C."/>
            <person name="Kredics L."/>
            <person name="Vagvoelgyi C."/>
            <person name="Patrignani A."/>
            <person name="Fitzpatrick D."/>
            <person name="Nagy I."/>
            <person name="Doyle S."/>
            <person name="Anderson J.B."/>
            <person name="Grigoriev I.V."/>
            <person name="Gueldener U."/>
            <person name="Muensterkoetter M."/>
            <person name="Nagy L.G."/>
        </authorList>
    </citation>
    <scope>NUCLEOTIDE SEQUENCE [LARGE SCALE GENOMIC DNA]</scope>
    <source>
        <strain evidence="2">Ar21-2</strain>
    </source>
</reference>
<evidence type="ECO:0000313" key="2">
    <source>
        <dbReference type="Proteomes" id="UP000217790"/>
    </source>
</evidence>
<accession>A0A2H3C9Z2</accession>
<organism evidence="1 2">
    <name type="scientific">Armillaria gallica</name>
    <name type="common">Bulbous honey fungus</name>
    <name type="synonym">Armillaria bulbosa</name>
    <dbReference type="NCBI Taxonomy" id="47427"/>
    <lineage>
        <taxon>Eukaryota</taxon>
        <taxon>Fungi</taxon>
        <taxon>Dikarya</taxon>
        <taxon>Basidiomycota</taxon>
        <taxon>Agaricomycotina</taxon>
        <taxon>Agaricomycetes</taxon>
        <taxon>Agaricomycetidae</taxon>
        <taxon>Agaricales</taxon>
        <taxon>Marasmiineae</taxon>
        <taxon>Physalacriaceae</taxon>
        <taxon>Armillaria</taxon>
    </lineage>
</organism>
<gene>
    <name evidence="1" type="ORF">ARMGADRAFT_1040444</name>
</gene>
<name>A0A2H3C9Z2_ARMGA</name>
<protein>
    <submittedName>
        <fullName evidence="1">Uncharacterized protein</fullName>
    </submittedName>
</protein>
<dbReference type="Proteomes" id="UP000217790">
    <property type="component" value="Unassembled WGS sequence"/>
</dbReference>
<dbReference type="AlphaFoldDB" id="A0A2H3C9Z2"/>